<evidence type="ECO:0000313" key="1">
    <source>
        <dbReference type="EMBL" id="MBU3803234.1"/>
    </source>
</evidence>
<dbReference type="GO" id="GO:0042601">
    <property type="term" value="C:endospore-forming forespore"/>
    <property type="evidence" value="ECO:0007669"/>
    <property type="project" value="TreeGrafter"/>
</dbReference>
<comment type="caution">
    <text evidence="1">The sequence shown here is derived from an EMBL/GenBank/DDBJ whole genome shotgun (WGS) entry which is preliminary data.</text>
</comment>
<accession>A0A9E2KAB7</accession>
<sequence length="330" mass="39337">MRPLCRELTSQYDLNIKRYQYVRSNYYLETNKGKFALRKVDLTKEQIGFSYEVDTHLSRCNFNNISSIYATKKKMPYAILGDEVYIMQAYKPCEETDFKDYGDLKGIIVALADFHKVAINISSKIREPEKVKIRNIYEYYMKRQTENYKLKKTILSLKQKSNFELMFLEDCEAYRSLEEIALSSIDESLACRLIQNVIDTKSVGHRDFTYHTVGKTEAGEYIISQIDVCNYDIQILDLAQILSKIMQKNEWNKGLLFNLIKEYDNKRTLSKDEMRLLKFMMIYPEKYNSICFKYMSSKRRWNYSMFEQKWQNMLSYKDGQLEVAKMIQSW</sequence>
<dbReference type="Proteomes" id="UP000824229">
    <property type="component" value="Unassembled WGS sequence"/>
</dbReference>
<dbReference type="InterPro" id="IPR047175">
    <property type="entry name" value="CotS-like"/>
</dbReference>
<dbReference type="SUPFAM" id="SSF56112">
    <property type="entry name" value="Protein kinase-like (PK-like)"/>
    <property type="match status" value="1"/>
</dbReference>
<protein>
    <recommendedName>
        <fullName evidence="3">CotS family spore coat protein</fullName>
    </recommendedName>
</protein>
<dbReference type="AlphaFoldDB" id="A0A9E2KAB7"/>
<name>A0A9E2KAB7_9FIRM</name>
<dbReference type="PANTHER" id="PTHR39179:SF1">
    <property type="entry name" value="SPORE COAT PROTEIN I"/>
    <property type="match status" value="1"/>
</dbReference>
<gene>
    <name evidence="1" type="ORF">H9872_00555</name>
</gene>
<organism evidence="1 2">
    <name type="scientific">Candidatus Cellulosilyticum pullistercoris</name>
    <dbReference type="NCBI Taxonomy" id="2838521"/>
    <lineage>
        <taxon>Bacteria</taxon>
        <taxon>Bacillati</taxon>
        <taxon>Bacillota</taxon>
        <taxon>Clostridia</taxon>
        <taxon>Lachnospirales</taxon>
        <taxon>Cellulosilyticaceae</taxon>
        <taxon>Cellulosilyticum</taxon>
    </lineage>
</organism>
<dbReference type="Gene3D" id="3.30.200.20">
    <property type="entry name" value="Phosphorylase Kinase, domain 1"/>
    <property type="match status" value="1"/>
</dbReference>
<dbReference type="InterPro" id="IPR011009">
    <property type="entry name" value="Kinase-like_dom_sf"/>
</dbReference>
<reference evidence="1" key="2">
    <citation type="submission" date="2021-04" db="EMBL/GenBank/DDBJ databases">
        <authorList>
            <person name="Gilroy R."/>
        </authorList>
    </citation>
    <scope>NUCLEOTIDE SEQUENCE</scope>
    <source>
        <strain evidence="1">B5-657</strain>
    </source>
</reference>
<evidence type="ECO:0008006" key="3">
    <source>
        <dbReference type="Google" id="ProtNLM"/>
    </source>
</evidence>
<dbReference type="EMBL" id="JAHLFQ010000011">
    <property type="protein sequence ID" value="MBU3803234.1"/>
    <property type="molecule type" value="Genomic_DNA"/>
</dbReference>
<dbReference type="Gene3D" id="3.90.1200.10">
    <property type="match status" value="1"/>
</dbReference>
<evidence type="ECO:0000313" key="2">
    <source>
        <dbReference type="Proteomes" id="UP000824229"/>
    </source>
</evidence>
<dbReference type="PANTHER" id="PTHR39179">
    <property type="entry name" value="SPORE COAT PROTEIN I"/>
    <property type="match status" value="1"/>
</dbReference>
<reference evidence="1" key="1">
    <citation type="journal article" date="2021" name="PeerJ">
        <title>Extensive microbial diversity within the chicken gut microbiome revealed by metagenomics and culture.</title>
        <authorList>
            <person name="Gilroy R."/>
            <person name="Ravi A."/>
            <person name="Getino M."/>
            <person name="Pursley I."/>
            <person name="Horton D.L."/>
            <person name="Alikhan N.F."/>
            <person name="Baker D."/>
            <person name="Gharbi K."/>
            <person name="Hall N."/>
            <person name="Watson M."/>
            <person name="Adriaenssens E.M."/>
            <person name="Foster-Nyarko E."/>
            <person name="Jarju S."/>
            <person name="Secka A."/>
            <person name="Antonio M."/>
            <person name="Oren A."/>
            <person name="Chaudhuri R.R."/>
            <person name="La Ragione R."/>
            <person name="Hildebrand F."/>
            <person name="Pallen M.J."/>
        </authorList>
    </citation>
    <scope>NUCLEOTIDE SEQUENCE</scope>
    <source>
        <strain evidence="1">B5-657</strain>
    </source>
</reference>
<proteinExistence type="predicted"/>